<reference evidence="3 4" key="1">
    <citation type="submission" date="2020-04" db="EMBL/GenBank/DDBJ databases">
        <authorList>
            <person name="Zhang R."/>
            <person name="Schippers A."/>
        </authorList>
    </citation>
    <scope>NUCLEOTIDE SEQUENCE [LARGE SCALE GENOMIC DNA]</scope>
    <source>
        <strain evidence="3 4">DSM 109850</strain>
    </source>
</reference>
<evidence type="ECO:0000259" key="2">
    <source>
        <dbReference type="SMART" id="SM00849"/>
    </source>
</evidence>
<keyword evidence="4" id="KW-1185">Reference proteome</keyword>
<dbReference type="SUPFAM" id="SSF56281">
    <property type="entry name" value="Metallo-hydrolase/oxidoreductase"/>
    <property type="match status" value="1"/>
</dbReference>
<dbReference type="Proteomes" id="UP000533476">
    <property type="component" value="Unassembled WGS sequence"/>
</dbReference>
<dbReference type="InterPro" id="IPR048933">
    <property type="entry name" value="B_lactamase-like_C"/>
</dbReference>
<sequence length="325" mass="36230">MSNSHVATIIEIPIPVPLPVKYTNCYAIDTGSGWVIVDAGMDTPDARNAWADAIAKHQLDRGKTALIVITHCHPDHVGLAAWLSQQLECPVAMMAGDADTAERYLNPGAQHEDIVHRFYGRHGVPSLLVNSWLRLDDLLRQTLVLPESFQRLHDGETTTIGSTTLTFIEQGGHTDHQGVLYLPEARTLFTGDQVLARITPNVSLWPEADPNPLQRYLHSLSQLKTLGPVIGLAAHEQRIADVRARIQELEKHHEKRSAQILALLESGSQNAFELTPRLFSRRPLDDYQLRFAIGETLAHLEYLTGQGLVLAVERNGLIHYQRRDA</sequence>
<dbReference type="Gene3D" id="1.10.10.10">
    <property type="entry name" value="Winged helix-like DNA-binding domain superfamily/Winged helix DNA-binding domain"/>
    <property type="match status" value="1"/>
</dbReference>
<dbReference type="PANTHER" id="PTHR23131">
    <property type="entry name" value="ENDORIBONUCLEASE LACTB2"/>
    <property type="match status" value="1"/>
</dbReference>
<keyword evidence="3" id="KW-0378">Hydrolase</keyword>
<protein>
    <submittedName>
        <fullName evidence="3">MBL fold metallo-hydrolase</fullName>
    </submittedName>
</protein>
<dbReference type="Pfam" id="PF21221">
    <property type="entry name" value="B_lactamase-like_C"/>
    <property type="match status" value="1"/>
</dbReference>
<evidence type="ECO:0000313" key="4">
    <source>
        <dbReference type="Proteomes" id="UP000533476"/>
    </source>
</evidence>
<dbReference type="RefSeq" id="WP_169098655.1">
    <property type="nucleotide sequence ID" value="NZ_JABBVZ010000022.1"/>
</dbReference>
<feature type="domain" description="Metallo-beta-lactamase" evidence="2">
    <location>
        <begin position="22"/>
        <end position="235"/>
    </location>
</feature>
<dbReference type="AlphaFoldDB" id="A0A7Y0L318"/>
<accession>A0A7Y0L318</accession>
<keyword evidence="1" id="KW-0175">Coiled coil</keyword>
<gene>
    <name evidence="3" type="ORF">HIJ39_08490</name>
</gene>
<dbReference type="Gene3D" id="3.60.15.10">
    <property type="entry name" value="Ribonuclease Z/Hydroxyacylglutathione hydrolase-like"/>
    <property type="match status" value="1"/>
</dbReference>
<comment type="caution">
    <text evidence="3">The sequence shown here is derived from an EMBL/GenBank/DDBJ whole genome shotgun (WGS) entry which is preliminary data.</text>
</comment>
<dbReference type="EMBL" id="JABBVZ010000022">
    <property type="protein sequence ID" value="NMP22388.1"/>
    <property type="molecule type" value="Genomic_DNA"/>
</dbReference>
<proteinExistence type="predicted"/>
<organism evidence="3 4">
    <name type="scientific">Sulfobacillus harzensis</name>
    <dbReference type="NCBI Taxonomy" id="2729629"/>
    <lineage>
        <taxon>Bacteria</taxon>
        <taxon>Bacillati</taxon>
        <taxon>Bacillota</taxon>
        <taxon>Clostridia</taxon>
        <taxon>Eubacteriales</taxon>
        <taxon>Clostridiales Family XVII. Incertae Sedis</taxon>
        <taxon>Sulfobacillus</taxon>
    </lineage>
</organism>
<dbReference type="InterPro" id="IPR036866">
    <property type="entry name" value="RibonucZ/Hydroxyglut_hydro"/>
</dbReference>
<name>A0A7Y0L318_9FIRM</name>
<dbReference type="GO" id="GO:0016787">
    <property type="term" value="F:hydrolase activity"/>
    <property type="evidence" value="ECO:0007669"/>
    <property type="project" value="UniProtKB-KW"/>
</dbReference>
<evidence type="ECO:0000313" key="3">
    <source>
        <dbReference type="EMBL" id="NMP22388.1"/>
    </source>
</evidence>
<dbReference type="Pfam" id="PF00753">
    <property type="entry name" value="Lactamase_B"/>
    <property type="match status" value="1"/>
</dbReference>
<dbReference type="InterPro" id="IPR050662">
    <property type="entry name" value="Sec-metab_biosynth-thioest"/>
</dbReference>
<evidence type="ECO:0000256" key="1">
    <source>
        <dbReference type="SAM" id="Coils"/>
    </source>
</evidence>
<dbReference type="InterPro" id="IPR001279">
    <property type="entry name" value="Metallo-B-lactamas"/>
</dbReference>
<dbReference type="InterPro" id="IPR036388">
    <property type="entry name" value="WH-like_DNA-bd_sf"/>
</dbReference>
<dbReference type="SMART" id="SM00849">
    <property type="entry name" value="Lactamase_B"/>
    <property type="match status" value="1"/>
</dbReference>
<feature type="coiled-coil region" evidence="1">
    <location>
        <begin position="232"/>
        <end position="259"/>
    </location>
</feature>
<dbReference type="PANTHER" id="PTHR23131:SF4">
    <property type="entry name" value="METALLO-BETA-LACTAMASE SUPERFAMILY POTEIN"/>
    <property type="match status" value="1"/>
</dbReference>